<dbReference type="Proteomes" id="UP000058012">
    <property type="component" value="Unassembled WGS sequence"/>
</dbReference>
<dbReference type="InterPro" id="IPR052356">
    <property type="entry name" value="Thiol_S-MT"/>
</dbReference>
<gene>
    <name evidence="2" type="ORF">AQZ52_09205</name>
</gene>
<dbReference type="InterPro" id="IPR029063">
    <property type="entry name" value="SAM-dependent_MTases_sf"/>
</dbReference>
<dbReference type="Pfam" id="PF08241">
    <property type="entry name" value="Methyltransf_11"/>
    <property type="match status" value="1"/>
</dbReference>
<dbReference type="InterPro" id="IPR013216">
    <property type="entry name" value="Methyltransf_11"/>
</dbReference>
<keyword evidence="2" id="KW-0489">Methyltransferase</keyword>
<dbReference type="GO" id="GO:0008757">
    <property type="term" value="F:S-adenosylmethionine-dependent methyltransferase activity"/>
    <property type="evidence" value="ECO:0007669"/>
    <property type="project" value="InterPro"/>
</dbReference>
<dbReference type="OrthoDB" id="9777830at2"/>
<comment type="caution">
    <text evidence="2">The sequence shown here is derived from an EMBL/GenBank/DDBJ whole genome shotgun (WGS) entry which is preliminary data.</text>
</comment>
<evidence type="ECO:0000259" key="1">
    <source>
        <dbReference type="Pfam" id="PF08241"/>
    </source>
</evidence>
<name>A0A117UVS6_9SPHN</name>
<dbReference type="AlphaFoldDB" id="A0A117UVS6"/>
<protein>
    <submittedName>
        <fullName evidence="2">Phospholipid methyltransferase</fullName>
    </submittedName>
</protein>
<dbReference type="STRING" id="1117702.AQZ52_09205"/>
<reference evidence="2 3" key="1">
    <citation type="submission" date="2015-10" db="EMBL/GenBank/DDBJ databases">
        <title>Draft genome sequence of Novosphingobium fuchskuhlense DSM 25065 isolated from a surface water sample of the southwest basin of Lake Grosse Fuchskuhle.</title>
        <authorList>
            <person name="Ruckert C."/>
            <person name="Winkler A."/>
            <person name="Glaeser J."/>
            <person name="Grossart H.-P."/>
            <person name="Kalinowski J."/>
            <person name="Glaeser S."/>
        </authorList>
    </citation>
    <scope>NUCLEOTIDE SEQUENCE [LARGE SCALE GENOMIC DNA]</scope>
    <source>
        <strain evidence="2 3">FNE08-7</strain>
    </source>
</reference>
<sequence length="210" mass="23118">MGFKAFWDRHMVPRLIRTCCGAEAIMELRGQVVPQARGAVFEIGCGGGYNQQFYDTQAVSSFAGIDPSDKLLDFARAEAAKKGWAADIRHGVGEAIPFASESFDTVVCTYTLCSVEDPQRVLSELRRILKPGGQLLFLEHGSAPDLDVQRWQQRIEPFWKPIAGGCHLTRPVTAAVRHAGFDVAPIGKGYLPGNPRWAAWMEWGSATRLA</sequence>
<keyword evidence="3" id="KW-1185">Reference proteome</keyword>
<dbReference type="RefSeq" id="WP_067908775.1">
    <property type="nucleotide sequence ID" value="NZ_KQ954244.1"/>
</dbReference>
<dbReference type="Gene3D" id="3.40.50.150">
    <property type="entry name" value="Vaccinia Virus protein VP39"/>
    <property type="match status" value="1"/>
</dbReference>
<evidence type="ECO:0000313" key="2">
    <source>
        <dbReference type="EMBL" id="KUR71759.1"/>
    </source>
</evidence>
<dbReference type="SUPFAM" id="SSF53335">
    <property type="entry name" value="S-adenosyl-L-methionine-dependent methyltransferases"/>
    <property type="match status" value="1"/>
</dbReference>
<dbReference type="CDD" id="cd02440">
    <property type="entry name" value="AdoMet_MTases"/>
    <property type="match status" value="1"/>
</dbReference>
<evidence type="ECO:0000313" key="3">
    <source>
        <dbReference type="Proteomes" id="UP000058012"/>
    </source>
</evidence>
<dbReference type="GO" id="GO:0032259">
    <property type="term" value="P:methylation"/>
    <property type="evidence" value="ECO:0007669"/>
    <property type="project" value="UniProtKB-KW"/>
</dbReference>
<dbReference type="EMBL" id="LLZS01000006">
    <property type="protein sequence ID" value="KUR71759.1"/>
    <property type="molecule type" value="Genomic_DNA"/>
</dbReference>
<organism evidence="2 3">
    <name type="scientific">Novosphingobium fuchskuhlense</name>
    <dbReference type="NCBI Taxonomy" id="1117702"/>
    <lineage>
        <taxon>Bacteria</taxon>
        <taxon>Pseudomonadati</taxon>
        <taxon>Pseudomonadota</taxon>
        <taxon>Alphaproteobacteria</taxon>
        <taxon>Sphingomonadales</taxon>
        <taxon>Sphingomonadaceae</taxon>
        <taxon>Novosphingobium</taxon>
    </lineage>
</organism>
<dbReference type="PANTHER" id="PTHR45036:SF1">
    <property type="entry name" value="METHYLTRANSFERASE LIKE 7A"/>
    <property type="match status" value="1"/>
</dbReference>
<keyword evidence="2" id="KW-0808">Transferase</keyword>
<dbReference type="PANTHER" id="PTHR45036">
    <property type="entry name" value="METHYLTRANSFERASE LIKE 7B"/>
    <property type="match status" value="1"/>
</dbReference>
<proteinExistence type="predicted"/>
<feature type="domain" description="Methyltransferase type 11" evidence="1">
    <location>
        <begin position="42"/>
        <end position="137"/>
    </location>
</feature>
<accession>A0A117UVS6</accession>